<feature type="region of interest" description="Disordered" evidence="1">
    <location>
        <begin position="1"/>
        <end position="182"/>
    </location>
</feature>
<feature type="compositionally biased region" description="Polar residues" evidence="1">
    <location>
        <begin position="650"/>
        <end position="683"/>
    </location>
</feature>
<feature type="compositionally biased region" description="Basic residues" evidence="1">
    <location>
        <begin position="1260"/>
        <end position="1270"/>
    </location>
</feature>
<feature type="compositionally biased region" description="Polar residues" evidence="1">
    <location>
        <begin position="1012"/>
        <end position="1030"/>
    </location>
</feature>
<feature type="compositionally biased region" description="Low complexity" evidence="1">
    <location>
        <begin position="1363"/>
        <end position="1373"/>
    </location>
</feature>
<feature type="compositionally biased region" description="Polar residues" evidence="1">
    <location>
        <begin position="50"/>
        <end position="102"/>
    </location>
</feature>
<feature type="compositionally biased region" description="Low complexity" evidence="1">
    <location>
        <begin position="103"/>
        <end position="120"/>
    </location>
</feature>
<feature type="compositionally biased region" description="Low complexity" evidence="1">
    <location>
        <begin position="1185"/>
        <end position="1196"/>
    </location>
</feature>
<feature type="domain" description="Skg3/CAF120-like PH-like" evidence="2">
    <location>
        <begin position="357"/>
        <end position="564"/>
    </location>
</feature>
<feature type="compositionally biased region" description="Polar residues" evidence="1">
    <location>
        <begin position="390"/>
        <end position="416"/>
    </location>
</feature>
<feature type="compositionally biased region" description="Low complexity" evidence="1">
    <location>
        <begin position="1161"/>
        <end position="1171"/>
    </location>
</feature>
<feature type="compositionally biased region" description="Acidic residues" evidence="1">
    <location>
        <begin position="1283"/>
        <end position="1299"/>
    </location>
</feature>
<dbReference type="EMBL" id="CAJMWY010004392">
    <property type="protein sequence ID" value="CAE6530444.1"/>
    <property type="molecule type" value="Genomic_DNA"/>
</dbReference>
<dbReference type="SUPFAM" id="SSF50729">
    <property type="entry name" value="PH domain-like"/>
    <property type="match status" value="1"/>
</dbReference>
<feature type="compositionally biased region" description="Polar residues" evidence="1">
    <location>
        <begin position="1200"/>
        <end position="1235"/>
    </location>
</feature>
<feature type="region of interest" description="Disordered" evidence="1">
    <location>
        <begin position="1713"/>
        <end position="1741"/>
    </location>
</feature>
<feature type="compositionally biased region" description="Low complexity" evidence="1">
    <location>
        <begin position="781"/>
        <end position="807"/>
    </location>
</feature>
<feature type="compositionally biased region" description="Basic and acidic residues" evidence="1">
    <location>
        <begin position="1174"/>
        <end position="1184"/>
    </location>
</feature>
<dbReference type="InterPro" id="IPR011993">
    <property type="entry name" value="PH-like_dom_sf"/>
</dbReference>
<organism evidence="3 4">
    <name type="scientific">Rhizoctonia solani</name>
    <dbReference type="NCBI Taxonomy" id="456999"/>
    <lineage>
        <taxon>Eukaryota</taxon>
        <taxon>Fungi</taxon>
        <taxon>Dikarya</taxon>
        <taxon>Basidiomycota</taxon>
        <taxon>Agaricomycotina</taxon>
        <taxon>Agaricomycetes</taxon>
        <taxon>Cantharellales</taxon>
        <taxon>Ceratobasidiaceae</taxon>
        <taxon>Rhizoctonia</taxon>
    </lineage>
</organism>
<feature type="compositionally biased region" description="Low complexity" evidence="1">
    <location>
        <begin position="896"/>
        <end position="907"/>
    </location>
</feature>
<feature type="compositionally biased region" description="Low complexity" evidence="1">
    <location>
        <begin position="1052"/>
        <end position="1062"/>
    </location>
</feature>
<dbReference type="Gene3D" id="2.30.29.30">
    <property type="entry name" value="Pleckstrin-homology domain (PH domain)/Phosphotyrosine-binding domain (PTB)"/>
    <property type="match status" value="1"/>
</dbReference>
<feature type="compositionally biased region" description="Pro residues" evidence="1">
    <location>
        <begin position="1133"/>
        <end position="1147"/>
    </location>
</feature>
<comment type="caution">
    <text evidence="3">The sequence shown here is derived from an EMBL/GenBank/DDBJ whole genome shotgun (WGS) entry which is preliminary data.</text>
</comment>
<protein>
    <recommendedName>
        <fullName evidence="2">Skg3/CAF120-like PH-like domain-containing protein</fullName>
    </recommendedName>
</protein>
<reference evidence="3" key="1">
    <citation type="submission" date="2021-01" db="EMBL/GenBank/DDBJ databases">
        <authorList>
            <person name="Kaushik A."/>
        </authorList>
    </citation>
    <scope>NUCLEOTIDE SEQUENCE</scope>
    <source>
        <strain evidence="3">AG4-RS23</strain>
    </source>
</reference>
<feature type="compositionally biased region" description="Pro residues" evidence="1">
    <location>
        <begin position="1342"/>
        <end position="1354"/>
    </location>
</feature>
<feature type="compositionally biased region" description="Basic and acidic residues" evidence="1">
    <location>
        <begin position="1534"/>
        <end position="1548"/>
    </location>
</feature>
<gene>
    <name evidence="3" type="ORF">RDB_LOCUS173349</name>
</gene>
<name>A0A8H3HRV7_9AGAM</name>
<dbReference type="Pfam" id="PF25381">
    <property type="entry name" value="PH_26"/>
    <property type="match status" value="1"/>
</dbReference>
<evidence type="ECO:0000313" key="4">
    <source>
        <dbReference type="Proteomes" id="UP000663861"/>
    </source>
</evidence>
<feature type="compositionally biased region" description="Polar residues" evidence="1">
    <location>
        <begin position="1074"/>
        <end position="1089"/>
    </location>
</feature>
<proteinExistence type="predicted"/>
<feature type="region of interest" description="Disordered" evidence="1">
    <location>
        <begin position="1476"/>
        <end position="1548"/>
    </location>
</feature>
<feature type="compositionally biased region" description="Low complexity" evidence="1">
    <location>
        <begin position="873"/>
        <end position="888"/>
    </location>
</feature>
<feature type="compositionally biased region" description="Polar residues" evidence="1">
    <location>
        <begin position="425"/>
        <end position="441"/>
    </location>
</feature>
<feature type="region of interest" description="Disordered" evidence="1">
    <location>
        <begin position="971"/>
        <end position="1423"/>
    </location>
</feature>
<dbReference type="InterPro" id="IPR058155">
    <property type="entry name" value="Skg3/CAF120-like_PH"/>
</dbReference>
<evidence type="ECO:0000259" key="2">
    <source>
        <dbReference type="Pfam" id="PF25381"/>
    </source>
</evidence>
<evidence type="ECO:0000256" key="1">
    <source>
        <dbReference type="SAM" id="MobiDB-lite"/>
    </source>
</evidence>
<feature type="compositionally biased region" description="Polar residues" evidence="1">
    <location>
        <begin position="971"/>
        <end position="986"/>
    </location>
</feature>
<accession>A0A8H3HRV7</accession>
<feature type="compositionally biased region" description="Basic and acidic residues" evidence="1">
    <location>
        <begin position="1518"/>
        <end position="1527"/>
    </location>
</feature>
<feature type="region of interest" description="Disordered" evidence="1">
    <location>
        <begin position="603"/>
        <end position="954"/>
    </location>
</feature>
<evidence type="ECO:0000313" key="3">
    <source>
        <dbReference type="EMBL" id="CAE6530444.1"/>
    </source>
</evidence>
<feature type="compositionally biased region" description="Low complexity" evidence="1">
    <location>
        <begin position="141"/>
        <end position="153"/>
    </location>
</feature>
<feature type="compositionally biased region" description="Low complexity" evidence="1">
    <location>
        <begin position="1383"/>
        <end position="1396"/>
    </location>
</feature>
<sequence>MQVSQWEQRNAAFVPPTRIVHNEHPRDLSPPQTPSSAPAQQQDFNAQRPGAQNRQSTGFFSAFSRTRSAGSGQILSHPTTPNEPGHQANSGNIQNNMHINNVQDHPQAQAQAQSPPTQGQIQGGVIRSSPPQNSPPPRMGPSPSAATQSSASPNPEAGPPAPSQQQPFPRPDEPFALGPTGIPLHPELRSVLRLNSVHQQKIYYSGRLSKRVERGTDGSRPAKDDGWIDIWCQLGGVTLSIWNMRAIEEANARGEQVPPQYINVTDAFVQVLGSVTFPATATSPPKRYTNVLTLNTAGSNLLLFVCESPAALVSWAAALRLAAWEKSRLEEIYTAHLLRITLTESRVWKEPRTTLVKGQLEGWARVRVAGQTDWKRLWVVISAGSPGYPSGTQAGHQSTLSLTRTLSQGSPSTTTPKKGRLSGLFTRSSHQHTPSNASNGDHSPVSGDIPFIHFFTGAKPKERKMPVLTVSSVTQAFAVYPERPDLITRSTLVKIEGRLGREEGAGGIKGTEAWVLLMPEVESGQPAGPRKMLEWVVALHDAFKLYGRPTQYSFNPHHLSSLMFAYPIEPNLEQLFLEREAAETLDPRDDATSIVRTRLTGLLQERMRQPQPRPSPQSQPQPDIPQTLPNSGAGRQPATGGRGPALTPITERSTTGETRTHTAGDSISPPNWSGHTSSGNNSGVEPGSNPGGIILPQGSTLVKSPIEEEDENRLSRLWGGNGMVSNGQPEAGARPMSMALGATNIEGPAATGADPRPQDHQPAEPQYNPHGPPPSHVANPSSTTTSGFASTSPSHTTGNTTTTAYSSPDMRLGTGVPEPAPVDLRGMDVEHRAHPNGHAYGAHPGHSPHEADKPALAPIRTTALSPPPRGTEHQAPAQPAVQPAGAQPAVPPAVAHPPGAQSFAHPGAPAPAPAIQPLRPALSPPRVSNPDVPTQQQLAPAPQDNRHSASSVEGFIPSEAARWILGHEAEGSSNLGLSNMHPQPTQRVLPGQRKTFESSSEDEEEERVSPQKPWQQDPTPSPIRRQSTPMAFTDMGMGAKPQQHEEPAGSQLYASPKSALSSPSPPLAHEPPVTSATRPVSGFSASGSRNLGRKPTGARAQPVKTPRVSKTGQQPIANDDEQPDTSVRALPAAPTPTSPPPPPPLPAPVQSIPPSDDMADDIGAADMLAALSFADRDPNAHRADSPPAQQSRAAAAEPTRTPSPNEPASTTRPPRQQSSLAPTQQQGPTYRSTFAPSKHAAERKAKAQAHQAAAEGAMKRPGRANGKKPRSSMATSRTGAWESSEEEEDAQEQDDGSDDEPLRSGPPSVHAHPNVLAPQPQQQQRGAFLGTGHGSTTDLHAPTPPGGRPLPSPDSHPQHGRPLRGLPALPGPANGSPDHFGQGRPSYGPGSGPPSRAVSQAYDGYNDSTQQPTPPPQAQINPQPYRGAYRQTIWSNALDPNNRSISPGQKDTFVQINPNETMTKAFTPQGLLQAGLQDKHDRSAKRQEELARESGGSLLNVPNKPPPPQTGLLGAVSAHERDRKRDGGFGAVLTEREREKRMAEDRQRKIDDMQRQQLENQQMYGGMNPMMLNPMMTGMGMNPMGMGGGMSMMGFNPMMGGFDPQQQYQMWAAQQAAAEAYQRAMMTFSQAGSVAPGQQEEGAPAPRVASPMPGQWGMMGGMNPMMGMGMNPMMGMGPMNPMMTGMGGFGGSQFGGMGMPMGGMTPNMGMGMNLNAQSPPANRDSEESPIGRTASPAAGNN</sequence>
<dbReference type="Proteomes" id="UP000663861">
    <property type="component" value="Unassembled WGS sequence"/>
</dbReference>
<feature type="compositionally biased region" description="Pro residues" evidence="1">
    <location>
        <begin position="611"/>
        <end position="623"/>
    </location>
</feature>
<feature type="compositionally biased region" description="Basic and acidic residues" evidence="1">
    <location>
        <begin position="1477"/>
        <end position="1492"/>
    </location>
</feature>
<feature type="region of interest" description="Disordered" evidence="1">
    <location>
        <begin position="389"/>
        <end position="444"/>
    </location>
</feature>